<organism evidence="2 3">
    <name type="scientific">Stappia albiluteola</name>
    <dbReference type="NCBI Taxonomy" id="2758565"/>
    <lineage>
        <taxon>Bacteria</taxon>
        <taxon>Pseudomonadati</taxon>
        <taxon>Pseudomonadota</taxon>
        <taxon>Alphaproteobacteria</taxon>
        <taxon>Hyphomicrobiales</taxon>
        <taxon>Stappiaceae</taxon>
        <taxon>Stappia</taxon>
    </lineage>
</organism>
<feature type="domain" description="DUF1638" evidence="1">
    <location>
        <begin position="53"/>
        <end position="210"/>
    </location>
</feature>
<protein>
    <submittedName>
        <fullName evidence="2">DUF1638 domain-containing protein</fullName>
    </submittedName>
</protein>
<dbReference type="Proteomes" id="UP000541109">
    <property type="component" value="Unassembled WGS sequence"/>
</dbReference>
<accession>A0A839AKM4</accession>
<dbReference type="RefSeq" id="WP_182168176.1">
    <property type="nucleotide sequence ID" value="NZ_JACFXV010000067.1"/>
</dbReference>
<comment type="caution">
    <text evidence="2">The sequence shown here is derived from an EMBL/GenBank/DDBJ whole genome shotgun (WGS) entry which is preliminary data.</text>
</comment>
<reference evidence="2 3" key="1">
    <citation type="submission" date="2020-07" db="EMBL/GenBank/DDBJ databases">
        <title>Stappia sp., F7233, whole genome shotgun sequencing project.</title>
        <authorList>
            <person name="Jiang S."/>
            <person name="Liu Z.W."/>
            <person name="Du Z.J."/>
        </authorList>
    </citation>
    <scope>NUCLEOTIDE SEQUENCE [LARGE SCALE GENOMIC DNA]</scope>
    <source>
        <strain evidence="2 3">F7233</strain>
    </source>
</reference>
<evidence type="ECO:0000313" key="3">
    <source>
        <dbReference type="Proteomes" id="UP000541109"/>
    </source>
</evidence>
<keyword evidence="3" id="KW-1185">Reference proteome</keyword>
<dbReference type="EMBL" id="JACFXV010000067">
    <property type="protein sequence ID" value="MBA5779347.1"/>
    <property type="molecule type" value="Genomic_DNA"/>
</dbReference>
<dbReference type="AlphaFoldDB" id="A0A839AKM4"/>
<evidence type="ECO:0000313" key="2">
    <source>
        <dbReference type="EMBL" id="MBA5779347.1"/>
    </source>
</evidence>
<dbReference type="InterPro" id="IPR012437">
    <property type="entry name" value="DUF1638"/>
</dbReference>
<proteinExistence type="predicted"/>
<sequence length="217" mass="23680">MTAQVWPAPLPDGTVPLSGDAAGRVLIIACGALARECLAVIAKNGLSHVDLQCLPAQLHNRPEKIPEAVRAAVRAAKSTYGKVLVGYGDCGTGGQLDKVVAEEGVERIEGAHCYAFYTGIEAFAAEEESELGTFYLTDFLARHFETLVIRPLGLDVYPELRDLYFGHYTRLLHLAQDDDADLDERAHAAADRLGLRLEKRRTGYGLLDDFLRQTQAA</sequence>
<gene>
    <name evidence="2" type="ORF">H2509_19630</name>
</gene>
<name>A0A839AKM4_9HYPH</name>
<dbReference type="Pfam" id="PF07796">
    <property type="entry name" value="DUF1638"/>
    <property type="match status" value="1"/>
</dbReference>
<evidence type="ECO:0000259" key="1">
    <source>
        <dbReference type="Pfam" id="PF07796"/>
    </source>
</evidence>